<dbReference type="AlphaFoldDB" id="A0A1G7GWE8"/>
<sequence length="239" mass="25800">MSGLNIADVSFNYGAKRALDGVSLTAGPGRFTALLGPNGAGKSTLFALISGLIATRRGRVLIEGFDIATNPRAALSRLGIVFQAQTLDLDLTVRHNLRYFGALHGMSGKELDQRIDAAMDRLDMRDRLGERAAELNGGHRRRMEIARALLHRPSVLVLDEPTVGLDVASRMAITRHVHDLAADEGLAVFWATHLVDEISDGDDLVLLHKGRVLAAGQAGALRGQVLLNDWFLGQTRVPA</sequence>
<dbReference type="PANTHER" id="PTHR43582:SF5">
    <property type="entry name" value="ABC TRANSPORTER"/>
    <property type="match status" value="1"/>
</dbReference>
<name>A0A1G7GWE8_9RHOB</name>
<accession>A0A1G7GWE8</accession>
<dbReference type="Gene3D" id="3.40.50.300">
    <property type="entry name" value="P-loop containing nucleotide triphosphate hydrolases"/>
    <property type="match status" value="1"/>
</dbReference>
<dbReference type="OrthoDB" id="9778547at2"/>
<keyword evidence="1" id="KW-0547">Nucleotide-binding</keyword>
<reference evidence="4 5" key="1">
    <citation type="submission" date="2016-10" db="EMBL/GenBank/DDBJ databases">
        <authorList>
            <person name="de Groot N.N."/>
        </authorList>
    </citation>
    <scope>NUCLEOTIDE SEQUENCE [LARGE SCALE GENOMIC DNA]</scope>
    <source>
        <strain evidence="4 5">DSM 22220</strain>
    </source>
</reference>
<dbReference type="NCBIfam" id="TIGR03864">
    <property type="entry name" value="PQQ_ABC_ATP"/>
    <property type="match status" value="1"/>
</dbReference>
<proteinExistence type="predicted"/>
<dbReference type="InterPro" id="IPR003593">
    <property type="entry name" value="AAA+_ATPase"/>
</dbReference>
<dbReference type="STRING" id="591205.SAMN05421538_11525"/>
<keyword evidence="2 4" id="KW-0067">ATP-binding</keyword>
<evidence type="ECO:0000313" key="5">
    <source>
        <dbReference type="Proteomes" id="UP000199344"/>
    </source>
</evidence>
<dbReference type="EMBL" id="FNAH01000015">
    <property type="protein sequence ID" value="SDE92431.1"/>
    <property type="molecule type" value="Genomic_DNA"/>
</dbReference>
<dbReference type="SUPFAM" id="SSF52540">
    <property type="entry name" value="P-loop containing nucleoside triphosphate hydrolases"/>
    <property type="match status" value="1"/>
</dbReference>
<evidence type="ECO:0000256" key="1">
    <source>
        <dbReference type="ARBA" id="ARBA00022741"/>
    </source>
</evidence>
<evidence type="ECO:0000259" key="3">
    <source>
        <dbReference type="PROSITE" id="PS50893"/>
    </source>
</evidence>
<dbReference type="GO" id="GO:0016887">
    <property type="term" value="F:ATP hydrolysis activity"/>
    <property type="evidence" value="ECO:0007669"/>
    <property type="project" value="InterPro"/>
</dbReference>
<dbReference type="GO" id="GO:0005524">
    <property type="term" value="F:ATP binding"/>
    <property type="evidence" value="ECO:0007669"/>
    <property type="project" value="UniProtKB-KW"/>
</dbReference>
<keyword evidence="5" id="KW-1185">Reference proteome</keyword>
<feature type="domain" description="ABC transporter" evidence="3">
    <location>
        <begin position="4"/>
        <end position="234"/>
    </location>
</feature>
<dbReference type="RefSeq" id="WP_090525524.1">
    <property type="nucleotide sequence ID" value="NZ_FNAH01000015.1"/>
</dbReference>
<evidence type="ECO:0000256" key="2">
    <source>
        <dbReference type="ARBA" id="ARBA00022840"/>
    </source>
</evidence>
<dbReference type="PANTHER" id="PTHR43582">
    <property type="entry name" value="LINEARMYCIN RESISTANCE ATP-BINDING PROTEIN LNRL"/>
    <property type="match status" value="1"/>
</dbReference>
<evidence type="ECO:0000313" key="4">
    <source>
        <dbReference type="EMBL" id="SDE92431.1"/>
    </source>
</evidence>
<dbReference type="PROSITE" id="PS50893">
    <property type="entry name" value="ABC_TRANSPORTER_2"/>
    <property type="match status" value="1"/>
</dbReference>
<dbReference type="InterPro" id="IPR003439">
    <property type="entry name" value="ABC_transporter-like_ATP-bd"/>
</dbReference>
<gene>
    <name evidence="4" type="ORF">SAMN05421538_11525</name>
</gene>
<dbReference type="Proteomes" id="UP000199344">
    <property type="component" value="Unassembled WGS sequence"/>
</dbReference>
<dbReference type="Pfam" id="PF00005">
    <property type="entry name" value="ABC_tran"/>
    <property type="match status" value="1"/>
</dbReference>
<dbReference type="InterPro" id="IPR027417">
    <property type="entry name" value="P-loop_NTPase"/>
</dbReference>
<protein>
    <submittedName>
        <fullName evidence="4">ABC-2 type transport system ATP-binding protein</fullName>
    </submittedName>
</protein>
<dbReference type="InterPro" id="IPR022467">
    <property type="entry name" value="ABC_transprt_ATP-bd_su_PQQ"/>
</dbReference>
<organism evidence="4 5">
    <name type="scientific">Paracoccus isoporae</name>
    <dbReference type="NCBI Taxonomy" id="591205"/>
    <lineage>
        <taxon>Bacteria</taxon>
        <taxon>Pseudomonadati</taxon>
        <taxon>Pseudomonadota</taxon>
        <taxon>Alphaproteobacteria</taxon>
        <taxon>Rhodobacterales</taxon>
        <taxon>Paracoccaceae</taxon>
        <taxon>Paracoccus</taxon>
    </lineage>
</organism>
<dbReference type="SMART" id="SM00382">
    <property type="entry name" value="AAA"/>
    <property type="match status" value="1"/>
</dbReference>